<comment type="caution">
    <text evidence="2">The sequence shown here is derived from an EMBL/GenBank/DDBJ whole genome shotgun (WGS) entry which is preliminary data.</text>
</comment>
<dbReference type="EMBL" id="AJYC02000115">
    <property type="protein sequence ID" value="EKT78096.1"/>
    <property type="molecule type" value="Genomic_DNA"/>
</dbReference>
<dbReference type="Pfam" id="PF16259">
    <property type="entry name" value="DUF4913"/>
    <property type="match status" value="1"/>
</dbReference>
<gene>
    <name evidence="2" type="ORF">WSS_A34332</name>
</gene>
<feature type="compositionally biased region" description="Basic and acidic residues" evidence="1">
    <location>
        <begin position="185"/>
        <end position="201"/>
    </location>
</feature>
<feature type="region of interest" description="Disordered" evidence="1">
    <location>
        <begin position="177"/>
        <end position="201"/>
    </location>
</feature>
<dbReference type="RefSeq" id="WP_005262991.1">
    <property type="nucleotide sequence ID" value="NZ_AJYC02000115.1"/>
</dbReference>
<name>K8XBA7_RHOOP</name>
<dbReference type="Proteomes" id="UP000005951">
    <property type="component" value="Unassembled WGS sequence"/>
</dbReference>
<organism evidence="2 3">
    <name type="scientific">Rhodococcus opacus M213</name>
    <dbReference type="NCBI Taxonomy" id="1129896"/>
    <lineage>
        <taxon>Bacteria</taxon>
        <taxon>Bacillati</taxon>
        <taxon>Actinomycetota</taxon>
        <taxon>Actinomycetes</taxon>
        <taxon>Mycobacteriales</taxon>
        <taxon>Nocardiaceae</taxon>
        <taxon>Rhodococcus</taxon>
    </lineage>
</organism>
<proteinExistence type="predicted"/>
<dbReference type="InterPro" id="IPR032584">
    <property type="entry name" value="DUF4913"/>
</dbReference>
<accession>K8XBA7</accession>
<reference evidence="2 3" key="1">
    <citation type="journal article" date="2013" name="Genome Announc.">
        <title>Draft Genome Sequence of Rhodococcus opacus Strain M213 Shows a Diverse Catabolic Potential.</title>
        <authorList>
            <person name="Pathak A."/>
            <person name="Green S.J."/>
            <person name="Ogram A."/>
            <person name="Chauhan A."/>
        </authorList>
    </citation>
    <scope>NUCLEOTIDE SEQUENCE [LARGE SCALE GENOMIC DNA]</scope>
    <source>
        <strain evidence="2 3">M213</strain>
    </source>
</reference>
<evidence type="ECO:0008006" key="4">
    <source>
        <dbReference type="Google" id="ProtNLM"/>
    </source>
</evidence>
<dbReference type="AlphaFoldDB" id="K8XBA7"/>
<evidence type="ECO:0000313" key="3">
    <source>
        <dbReference type="Proteomes" id="UP000005951"/>
    </source>
</evidence>
<evidence type="ECO:0000256" key="1">
    <source>
        <dbReference type="SAM" id="MobiDB-lite"/>
    </source>
</evidence>
<sequence length="201" mass="22383">MNPDGPTPVDVAELLDRIADLEKRLAATGDRQDMFAQALDAFEGAVHSAAAVDVAALAADDKDDTEQDRQPEKIDMAVLYDWVHTHVGKWAQRKIPRSATGTSGMRWCPWWFQHPEAVSRFEALRRAWTVCVRAKDPTAMAVYFRDFYDRTLDALTSETGPFHACSPAGHRDTEFVPIAEPPWEGDPHGPTHTDDVPSRSA</sequence>
<evidence type="ECO:0000313" key="2">
    <source>
        <dbReference type="EMBL" id="EKT78096.1"/>
    </source>
</evidence>
<protein>
    <recommendedName>
        <fullName evidence="4">DUF4913 domain-containing protein</fullName>
    </recommendedName>
</protein>